<proteinExistence type="predicted"/>
<protein>
    <submittedName>
        <fullName evidence="1">Uncharacterized protein</fullName>
    </submittedName>
</protein>
<dbReference type="AlphaFoldDB" id="A0A7W7TYQ1"/>
<comment type="caution">
    <text evidence="1">The sequence shown here is derived from an EMBL/GenBank/DDBJ whole genome shotgun (WGS) entry which is preliminary data.</text>
</comment>
<organism evidence="1 2">
    <name type="scientific">Streptomyces nymphaeiformis</name>
    <dbReference type="NCBI Taxonomy" id="2663842"/>
    <lineage>
        <taxon>Bacteria</taxon>
        <taxon>Bacillati</taxon>
        <taxon>Actinomycetota</taxon>
        <taxon>Actinomycetes</taxon>
        <taxon>Kitasatosporales</taxon>
        <taxon>Streptomycetaceae</taxon>
        <taxon>Streptomyces</taxon>
    </lineage>
</organism>
<evidence type="ECO:0000313" key="1">
    <source>
        <dbReference type="EMBL" id="MBB4981673.1"/>
    </source>
</evidence>
<sequence>MSGAVRIEVEADPTPLVLSLARALRESAAVPELRDLLTGLTGTVALRSQLDAQAATLLFAEGGVDIHHGVDEGVEAIPLVPYSDYALAETPDELASAVETLLNPPVPAWRDAAASFWAANQGSYGFPEGLRVVCQTEEEEIRFGEDAPAYEVHGPADALAAAFSGRGETFLFAIATGVTVVGSVAHLSAMCGAHWKVRFGV</sequence>
<gene>
    <name evidence="1" type="ORF">GGE06_002583</name>
</gene>
<evidence type="ECO:0000313" key="2">
    <source>
        <dbReference type="Proteomes" id="UP000582643"/>
    </source>
</evidence>
<dbReference type="RefSeq" id="WP_147321117.1">
    <property type="nucleotide sequence ID" value="NZ_JACHJY010000003.1"/>
</dbReference>
<keyword evidence="2" id="KW-1185">Reference proteome</keyword>
<dbReference type="EMBL" id="JACHJY010000003">
    <property type="protein sequence ID" value="MBB4981673.1"/>
    <property type="molecule type" value="Genomic_DNA"/>
</dbReference>
<dbReference type="Proteomes" id="UP000582643">
    <property type="component" value="Unassembled WGS sequence"/>
</dbReference>
<accession>A0A7W7TYQ1</accession>
<reference evidence="1 2" key="1">
    <citation type="submission" date="2020-08" db="EMBL/GenBank/DDBJ databases">
        <title>Genomic Encyclopedia of Type Strains, Phase III (KMG-III): the genomes of soil and plant-associated and newly described type strains.</title>
        <authorList>
            <person name="Whitman W."/>
        </authorList>
    </citation>
    <scope>NUCLEOTIDE SEQUENCE [LARGE SCALE GENOMIC DNA]</scope>
    <source>
        <strain evidence="1 2">SFB5A</strain>
    </source>
</reference>
<name>A0A7W7TYQ1_9ACTN</name>